<gene>
    <name evidence="2" type="ORF">BGZ96_010296</name>
</gene>
<feature type="region of interest" description="Disordered" evidence="1">
    <location>
        <begin position="1"/>
        <end position="68"/>
    </location>
</feature>
<keyword evidence="3" id="KW-1185">Reference proteome</keyword>
<feature type="compositionally biased region" description="Polar residues" evidence="1">
    <location>
        <begin position="1"/>
        <end position="15"/>
    </location>
</feature>
<feature type="compositionally biased region" description="Basic and acidic residues" evidence="1">
    <location>
        <begin position="38"/>
        <end position="48"/>
    </location>
</feature>
<comment type="caution">
    <text evidence="2">The sequence shown here is derived from an EMBL/GenBank/DDBJ whole genome shotgun (WGS) entry which is preliminary data.</text>
</comment>
<feature type="compositionally biased region" description="Acidic residues" evidence="1">
    <location>
        <begin position="100"/>
        <end position="110"/>
    </location>
</feature>
<protein>
    <submittedName>
        <fullName evidence="2">Uncharacterized protein</fullName>
    </submittedName>
</protein>
<dbReference type="Proteomes" id="UP001194696">
    <property type="component" value="Unassembled WGS sequence"/>
</dbReference>
<evidence type="ECO:0000313" key="2">
    <source>
        <dbReference type="EMBL" id="KAG0285452.1"/>
    </source>
</evidence>
<dbReference type="EMBL" id="JAAAIM010000666">
    <property type="protein sequence ID" value="KAG0285452.1"/>
    <property type="molecule type" value="Genomic_DNA"/>
</dbReference>
<feature type="region of interest" description="Disordered" evidence="1">
    <location>
        <begin position="189"/>
        <end position="214"/>
    </location>
</feature>
<reference evidence="2 3" key="1">
    <citation type="journal article" date="2020" name="Fungal Divers.">
        <title>Resolving the Mortierellaceae phylogeny through synthesis of multi-gene phylogenetics and phylogenomics.</title>
        <authorList>
            <person name="Vandepol N."/>
            <person name="Liber J."/>
            <person name="Desiro A."/>
            <person name="Na H."/>
            <person name="Kennedy M."/>
            <person name="Barry K."/>
            <person name="Grigoriev I.V."/>
            <person name="Miller A.N."/>
            <person name="O'Donnell K."/>
            <person name="Stajich J.E."/>
            <person name="Bonito G."/>
        </authorList>
    </citation>
    <scope>NUCLEOTIDE SEQUENCE [LARGE SCALE GENOMIC DNA]</scope>
    <source>
        <strain evidence="2 3">AD045</strain>
    </source>
</reference>
<feature type="region of interest" description="Disordered" evidence="1">
    <location>
        <begin position="80"/>
        <end position="113"/>
    </location>
</feature>
<name>A0ABQ7JV15_9FUNG</name>
<feature type="compositionally biased region" description="Polar residues" evidence="1">
    <location>
        <begin position="189"/>
        <end position="200"/>
    </location>
</feature>
<feature type="compositionally biased region" description="Acidic residues" evidence="1">
    <location>
        <begin position="80"/>
        <end position="91"/>
    </location>
</feature>
<evidence type="ECO:0000256" key="1">
    <source>
        <dbReference type="SAM" id="MobiDB-lite"/>
    </source>
</evidence>
<evidence type="ECO:0000313" key="3">
    <source>
        <dbReference type="Proteomes" id="UP001194696"/>
    </source>
</evidence>
<proteinExistence type="predicted"/>
<organism evidence="2 3">
    <name type="scientific">Linnemannia gamsii</name>
    <dbReference type="NCBI Taxonomy" id="64522"/>
    <lineage>
        <taxon>Eukaryota</taxon>
        <taxon>Fungi</taxon>
        <taxon>Fungi incertae sedis</taxon>
        <taxon>Mucoromycota</taxon>
        <taxon>Mortierellomycotina</taxon>
        <taxon>Mortierellomycetes</taxon>
        <taxon>Mortierellales</taxon>
        <taxon>Mortierellaceae</taxon>
        <taxon>Linnemannia</taxon>
    </lineage>
</organism>
<accession>A0ABQ7JV15</accession>
<sequence>MAATATSSYTLQAEATETGEPGRTFEKRNLFSRLLNTIRDRSRNPRDRRPSHKHNVNGFNDEYDGNTGDLEEYSYWNAEEEDEEGIDEEDDLERHGGIYGDDDDDDDNDDNLDKGGFENLGLVSQVVVKASAPIVIEPFIRHPAHGSSLFDTDNSQDQVEDSNNHGESNNNNIDKEDEDLARIRASQPWYQQQLHPSSSSSKHHADNDNESNNEYDSNILRSQIWIVDEWDEDFDGVEETIDDLIDWIDDLDHVRARPASAPVASGSSGVRNLFF</sequence>
<feature type="region of interest" description="Disordered" evidence="1">
    <location>
        <begin position="147"/>
        <end position="173"/>
    </location>
</feature>